<evidence type="ECO:0000259" key="5">
    <source>
        <dbReference type="PROSITE" id="PS51898"/>
    </source>
</evidence>
<keyword evidence="7" id="KW-1185">Reference proteome</keyword>
<evidence type="ECO:0000256" key="3">
    <source>
        <dbReference type="ARBA" id="ARBA00023125"/>
    </source>
</evidence>
<evidence type="ECO:0000256" key="4">
    <source>
        <dbReference type="ARBA" id="ARBA00023172"/>
    </source>
</evidence>
<sequence length="330" mass="37417">MKGGRYWRFRHRLVGDVPLPGSPESADFHIKYGQLLQKIGRPTVEVNQRSFTWLTKQYAKSVEFKRLSDPTQIDYQRTLDLIAFELGDQEFRITTRAMIKAVRDKYAATTPRKAHKIKQMVSRLYGWAGENSYVPDDFNPARGIKELKPKGGVREITVWSDYEIDLFCSKCPPHVLTPVLLALYTGQRREDVVRMTWQQFQGGVVRVRQSKTRTLLDIGCHSALRRHLEALRSNAKGIVICTSIEGRAYTVSSLSQALRRAVTMIEGMPADRSMHGLRYAAGSRMDEAGCTIAEIEAVLGHRTHAMAMKYASQRLRAKSAVEKTEARDAS</sequence>
<dbReference type="Proteomes" id="UP000292085">
    <property type="component" value="Unassembled WGS sequence"/>
</dbReference>
<dbReference type="AlphaFoldDB" id="A0A4Q6Y8P5"/>
<feature type="domain" description="Tyr recombinase" evidence="5">
    <location>
        <begin position="154"/>
        <end position="328"/>
    </location>
</feature>
<evidence type="ECO:0000313" key="6">
    <source>
        <dbReference type="EMBL" id="RZF65859.1"/>
    </source>
</evidence>
<name>A0A4Q6Y8P5_9SPHN</name>
<evidence type="ECO:0000256" key="2">
    <source>
        <dbReference type="ARBA" id="ARBA00022908"/>
    </source>
</evidence>
<keyword evidence="3" id="KW-0238">DNA-binding</keyword>
<dbReference type="Gene3D" id="1.10.443.10">
    <property type="entry name" value="Intergrase catalytic core"/>
    <property type="match status" value="1"/>
</dbReference>
<dbReference type="InterPro" id="IPR050090">
    <property type="entry name" value="Tyrosine_recombinase_XerCD"/>
</dbReference>
<dbReference type="InterPro" id="IPR011010">
    <property type="entry name" value="DNA_brk_join_enz"/>
</dbReference>
<keyword evidence="2" id="KW-0229">DNA integration</keyword>
<dbReference type="PROSITE" id="PS51898">
    <property type="entry name" value="TYR_RECOMBINASE"/>
    <property type="match status" value="1"/>
</dbReference>
<evidence type="ECO:0000256" key="1">
    <source>
        <dbReference type="ARBA" id="ARBA00008857"/>
    </source>
</evidence>
<evidence type="ECO:0000313" key="7">
    <source>
        <dbReference type="Proteomes" id="UP000292085"/>
    </source>
</evidence>
<dbReference type="GO" id="GO:0006310">
    <property type="term" value="P:DNA recombination"/>
    <property type="evidence" value="ECO:0007669"/>
    <property type="project" value="UniProtKB-KW"/>
</dbReference>
<gene>
    <name evidence="6" type="ORF">EWE75_04195</name>
</gene>
<dbReference type="InterPro" id="IPR010998">
    <property type="entry name" value="Integrase_recombinase_N"/>
</dbReference>
<dbReference type="GO" id="GO:0015074">
    <property type="term" value="P:DNA integration"/>
    <property type="evidence" value="ECO:0007669"/>
    <property type="project" value="UniProtKB-KW"/>
</dbReference>
<dbReference type="InterPro" id="IPR013762">
    <property type="entry name" value="Integrase-like_cat_sf"/>
</dbReference>
<dbReference type="EMBL" id="SGIS01000004">
    <property type="protein sequence ID" value="RZF65859.1"/>
    <property type="molecule type" value="Genomic_DNA"/>
</dbReference>
<protein>
    <recommendedName>
        <fullName evidence="5">Tyr recombinase domain-containing protein</fullName>
    </recommendedName>
</protein>
<proteinExistence type="inferred from homology"/>
<dbReference type="PANTHER" id="PTHR30349:SF64">
    <property type="entry name" value="PROPHAGE INTEGRASE INTD-RELATED"/>
    <property type="match status" value="1"/>
</dbReference>
<accession>A0A4Q6Y8P5</accession>
<dbReference type="InterPro" id="IPR002104">
    <property type="entry name" value="Integrase_catalytic"/>
</dbReference>
<dbReference type="PANTHER" id="PTHR30349">
    <property type="entry name" value="PHAGE INTEGRASE-RELATED"/>
    <property type="match status" value="1"/>
</dbReference>
<dbReference type="SUPFAM" id="SSF56349">
    <property type="entry name" value="DNA breaking-rejoining enzymes"/>
    <property type="match status" value="1"/>
</dbReference>
<reference evidence="6 7" key="1">
    <citation type="submission" date="2019-02" db="EMBL/GenBank/DDBJ databases">
        <authorList>
            <person name="Li Y."/>
        </authorList>
    </citation>
    <scope>NUCLEOTIDE SEQUENCE [LARGE SCALE GENOMIC DNA]</scope>
    <source>
        <strain evidence="6 7">3-7</strain>
    </source>
</reference>
<comment type="similarity">
    <text evidence="1">Belongs to the 'phage' integrase family.</text>
</comment>
<dbReference type="Gene3D" id="1.10.150.130">
    <property type="match status" value="1"/>
</dbReference>
<keyword evidence="4" id="KW-0233">DNA recombination</keyword>
<dbReference type="OrthoDB" id="7510934at2"/>
<dbReference type="GO" id="GO:0003677">
    <property type="term" value="F:DNA binding"/>
    <property type="evidence" value="ECO:0007669"/>
    <property type="project" value="UniProtKB-KW"/>
</dbReference>
<organism evidence="6 7">
    <name type="scientific">Sphingomonas populi</name>
    <dbReference type="NCBI Taxonomy" id="2484750"/>
    <lineage>
        <taxon>Bacteria</taxon>
        <taxon>Pseudomonadati</taxon>
        <taxon>Pseudomonadota</taxon>
        <taxon>Alphaproteobacteria</taxon>
        <taxon>Sphingomonadales</taxon>
        <taxon>Sphingomonadaceae</taxon>
        <taxon>Sphingomonas</taxon>
    </lineage>
</organism>
<dbReference type="Pfam" id="PF00589">
    <property type="entry name" value="Phage_integrase"/>
    <property type="match status" value="1"/>
</dbReference>
<dbReference type="RefSeq" id="WP_130155434.1">
    <property type="nucleotide sequence ID" value="NZ_SGIS01000004.1"/>
</dbReference>
<comment type="caution">
    <text evidence="6">The sequence shown here is derived from an EMBL/GenBank/DDBJ whole genome shotgun (WGS) entry which is preliminary data.</text>
</comment>